<gene>
    <name evidence="9" type="ORF">C4K04_3335</name>
</gene>
<keyword evidence="4" id="KW-0574">Periplasm</keyword>
<dbReference type="AlphaFoldDB" id="A0A3G7TPE6"/>
<dbReference type="EMBL" id="CP027753">
    <property type="protein sequence ID" value="AZE49007.1"/>
    <property type="molecule type" value="Genomic_DNA"/>
</dbReference>
<protein>
    <submittedName>
        <fullName evidence="9">Chaperone protein fimC</fullName>
    </submittedName>
</protein>
<feature type="chain" id="PRO_5018193117" evidence="6">
    <location>
        <begin position="26"/>
        <end position="238"/>
    </location>
</feature>
<keyword evidence="5" id="KW-0143">Chaperone</keyword>
<dbReference type="PANTHER" id="PTHR30251">
    <property type="entry name" value="PILUS ASSEMBLY CHAPERONE"/>
    <property type="match status" value="1"/>
</dbReference>
<dbReference type="PRINTS" id="PR00969">
    <property type="entry name" value="CHAPERONPILI"/>
</dbReference>
<evidence type="ECO:0000256" key="2">
    <source>
        <dbReference type="ARBA" id="ARBA00007399"/>
    </source>
</evidence>
<dbReference type="Pfam" id="PF00345">
    <property type="entry name" value="PapD_N"/>
    <property type="match status" value="1"/>
</dbReference>
<evidence type="ECO:0000313" key="10">
    <source>
        <dbReference type="Proteomes" id="UP000268048"/>
    </source>
</evidence>
<proteinExistence type="inferred from homology"/>
<name>A0A3G7TPE6_9PSED</name>
<comment type="subcellular location">
    <subcellularLocation>
        <location evidence="1">Periplasm</location>
    </subcellularLocation>
</comment>
<dbReference type="Proteomes" id="UP000268048">
    <property type="component" value="Chromosome"/>
</dbReference>
<evidence type="ECO:0000256" key="6">
    <source>
        <dbReference type="SAM" id="SignalP"/>
    </source>
</evidence>
<evidence type="ECO:0000313" key="9">
    <source>
        <dbReference type="EMBL" id="AZE49007.1"/>
    </source>
</evidence>
<feature type="domain" description="Pili assembly chaperone N-terminal" evidence="7">
    <location>
        <begin position="33"/>
        <end position="141"/>
    </location>
</feature>
<evidence type="ECO:0000259" key="7">
    <source>
        <dbReference type="Pfam" id="PF00345"/>
    </source>
</evidence>
<dbReference type="InterPro" id="IPR016147">
    <property type="entry name" value="Pili_assmbl_chaperone_N"/>
</dbReference>
<dbReference type="InterPro" id="IPR036316">
    <property type="entry name" value="Pili_assmbl_chap_C_dom_sf"/>
</dbReference>
<dbReference type="SUPFAM" id="SSF49584">
    <property type="entry name" value="Periplasmic chaperone C-domain"/>
    <property type="match status" value="1"/>
</dbReference>
<evidence type="ECO:0000259" key="8">
    <source>
        <dbReference type="Pfam" id="PF02753"/>
    </source>
</evidence>
<dbReference type="Pfam" id="PF02753">
    <property type="entry name" value="PapD_C"/>
    <property type="match status" value="1"/>
</dbReference>
<dbReference type="InterPro" id="IPR001829">
    <property type="entry name" value="Pili_assmbl_chaperone_bac"/>
</dbReference>
<dbReference type="PANTHER" id="PTHR30251:SF2">
    <property type="entry name" value="FIMBRIAL CHAPERONE YADV-RELATED"/>
    <property type="match status" value="1"/>
</dbReference>
<reference evidence="9 10" key="1">
    <citation type="submission" date="2018-03" db="EMBL/GenBank/DDBJ databases">
        <title>Diversity of phytobeneficial traits revealed by whole-genome analysis of worldwide-isolated phenazine-producing Pseudomonas spp.</title>
        <authorList>
            <person name="Biessy A."/>
            <person name="Novinscak A."/>
            <person name="Blom J."/>
            <person name="Leger G."/>
            <person name="Thomashow L.S."/>
            <person name="Cazorla F.M."/>
            <person name="Josic D."/>
            <person name="Filion M."/>
        </authorList>
    </citation>
    <scope>NUCLEOTIDE SEQUENCE [LARGE SCALE GENOMIC DNA]</scope>
    <source>
        <strain evidence="9 10">B25</strain>
    </source>
</reference>
<dbReference type="RefSeq" id="WP_241176242.1">
    <property type="nucleotide sequence ID" value="NZ_CP027753.1"/>
</dbReference>
<sequence>MKKSTSAFACTVALLGGLVSTIAQAEISLGGFTRFIFDGRQKSLMVTLDNEGDAPALVRSLLHWGDKDQTRDLPMVVNKPLLLIPAHGKASLTIFYQGVGLPSDRESFFLLSVMQVPEKPRQENNIQIALQHNLKLIFRPKLPGSLEDALEKLRWTPSPKASPGSYQARNDSPYYLTLTEVGLRDRTGAACGNSVEHLMIEPFSSYDLVVPGCNQAAGQMTYKFISDSGIAHARQIDL</sequence>
<dbReference type="InterPro" id="IPR050643">
    <property type="entry name" value="Periplasmic_pilus_chap"/>
</dbReference>
<comment type="similarity">
    <text evidence="2">Belongs to the periplasmic pilus chaperone family.</text>
</comment>
<evidence type="ECO:0000256" key="1">
    <source>
        <dbReference type="ARBA" id="ARBA00004418"/>
    </source>
</evidence>
<dbReference type="GO" id="GO:0071555">
    <property type="term" value="P:cell wall organization"/>
    <property type="evidence" value="ECO:0007669"/>
    <property type="project" value="InterPro"/>
</dbReference>
<accession>A0A3G7TPE6</accession>
<dbReference type="GO" id="GO:0030288">
    <property type="term" value="C:outer membrane-bounded periplasmic space"/>
    <property type="evidence" value="ECO:0007669"/>
    <property type="project" value="InterPro"/>
</dbReference>
<evidence type="ECO:0000256" key="4">
    <source>
        <dbReference type="ARBA" id="ARBA00022764"/>
    </source>
</evidence>
<feature type="domain" description="Pili assembly chaperone C-terminal" evidence="8">
    <location>
        <begin position="169"/>
        <end position="230"/>
    </location>
</feature>
<dbReference type="Gene3D" id="2.60.40.10">
    <property type="entry name" value="Immunoglobulins"/>
    <property type="match status" value="2"/>
</dbReference>
<dbReference type="InterPro" id="IPR013783">
    <property type="entry name" value="Ig-like_fold"/>
</dbReference>
<dbReference type="InterPro" id="IPR016148">
    <property type="entry name" value="Pili_assmbl_chaperone_C"/>
</dbReference>
<organism evidence="9 10">
    <name type="scientific">Pseudomonas chlororaphis</name>
    <dbReference type="NCBI Taxonomy" id="587753"/>
    <lineage>
        <taxon>Bacteria</taxon>
        <taxon>Pseudomonadati</taxon>
        <taxon>Pseudomonadota</taxon>
        <taxon>Gammaproteobacteria</taxon>
        <taxon>Pseudomonadales</taxon>
        <taxon>Pseudomonadaceae</taxon>
        <taxon>Pseudomonas</taxon>
    </lineage>
</organism>
<evidence type="ECO:0000256" key="5">
    <source>
        <dbReference type="ARBA" id="ARBA00023186"/>
    </source>
</evidence>
<feature type="signal peptide" evidence="6">
    <location>
        <begin position="1"/>
        <end position="25"/>
    </location>
</feature>
<evidence type="ECO:0000256" key="3">
    <source>
        <dbReference type="ARBA" id="ARBA00022729"/>
    </source>
</evidence>
<dbReference type="SUPFAM" id="SSF49354">
    <property type="entry name" value="PapD-like"/>
    <property type="match status" value="1"/>
</dbReference>
<keyword evidence="3 6" id="KW-0732">Signal</keyword>
<dbReference type="InterPro" id="IPR008962">
    <property type="entry name" value="PapD-like_sf"/>
</dbReference>